<dbReference type="Gene3D" id="3.40.190.10">
    <property type="entry name" value="Periplasmic binding protein-like II"/>
    <property type="match status" value="1"/>
</dbReference>
<evidence type="ECO:0000313" key="2">
    <source>
        <dbReference type="EMBL" id="AHG66174.1"/>
    </source>
</evidence>
<accession>W0PGE8</accession>
<keyword evidence="2" id="KW-0675">Receptor</keyword>
<protein>
    <submittedName>
        <fullName evidence="2">Putative Bug-like extracytoplasmic solute binding receptor, TTT family</fullName>
    </submittedName>
</protein>
<dbReference type="KEGG" id="amim:MIM_24p00110"/>
<dbReference type="eggNOG" id="COG3181">
    <property type="taxonomic scope" value="Bacteria"/>
</dbReference>
<proteinExistence type="inferred from homology"/>
<sequence length="330" mass="36492">MQRIIKILSLNFFVFLAVFGTSKIFAQNEAVYPNRPVTIVTPFSAGSGPDAVLRMVAENLSQQWKQPVVIDNRPGGAGLIAIEQARRAKPDGYTLLQIDSEQLSALPFLYPSRKVVPMALFDPVSALFRTPFFVTVPNKSTWKDMQDLINAAKKNSDAVSYGSWGVGSPGHLGGKQLEMITHTSMIHVPYKETAQLYVNLSAEEIQWAFASIGSSESLYKKGSLRYLAIAAKQRHPRMPNVPTVAEANGPADLEVDSFAVVLAPKGIDPKLIEKIHFAITKATDSEKVKKNFDAFAFERLTWGPQEISQQGSAKARIYEKLIREGNIRIE</sequence>
<name>W0PGE8_ADVMD</name>
<dbReference type="Pfam" id="PF03401">
    <property type="entry name" value="TctC"/>
    <property type="match status" value="1"/>
</dbReference>
<keyword evidence="2" id="KW-0614">Plasmid</keyword>
<gene>
    <name evidence="2" type="ORF">MIM_24p00110</name>
</gene>
<reference evidence="2 3" key="1">
    <citation type="journal article" date="2014" name="Microbiology">
        <title>Unravelling the complete genome sequence of Advenella mimigardefordensis strain DPN7T and novel insights in the catabolism of the xenobiotic polythioester precursor 3,3'-dithiodipropionate.</title>
        <authorList>
            <person name="Wubbeler J.H."/>
            <person name="Hiessl S."/>
            <person name="Schuldes J."/>
            <person name="Thurmer A."/>
            <person name="Daniel R."/>
            <person name="Steinbuchel A."/>
        </authorList>
    </citation>
    <scope>NUCLEOTIDE SEQUENCE [LARGE SCALE GENOMIC DNA]</scope>
    <source>
        <strain evidence="3">DSM 17166 / LMG 22922 / DPN7</strain>
        <plasmid evidence="2 3">24p</plasmid>
    </source>
</reference>
<dbReference type="PATRIC" id="fig|1247726.3.peg.4553"/>
<keyword evidence="3" id="KW-1185">Reference proteome</keyword>
<dbReference type="PANTHER" id="PTHR42928:SF5">
    <property type="entry name" value="BLR1237 PROTEIN"/>
    <property type="match status" value="1"/>
</dbReference>
<dbReference type="Proteomes" id="UP000019095">
    <property type="component" value="Plasmid 24p"/>
</dbReference>
<comment type="similarity">
    <text evidence="1">Belongs to the UPF0065 (bug) family.</text>
</comment>
<dbReference type="InterPro" id="IPR042100">
    <property type="entry name" value="Bug_dom1"/>
</dbReference>
<dbReference type="OrthoDB" id="8678477at2"/>
<evidence type="ECO:0000256" key="1">
    <source>
        <dbReference type="ARBA" id="ARBA00006987"/>
    </source>
</evidence>
<dbReference type="InterPro" id="IPR005064">
    <property type="entry name" value="BUG"/>
</dbReference>
<dbReference type="CDD" id="cd07012">
    <property type="entry name" value="PBP2_Bug_TTT"/>
    <property type="match status" value="1"/>
</dbReference>
<evidence type="ECO:0000313" key="3">
    <source>
        <dbReference type="Proteomes" id="UP000019095"/>
    </source>
</evidence>
<dbReference type="HOGENOM" id="CLU_045683_0_2_4"/>
<organism evidence="2 3">
    <name type="scientific">Advenella mimigardefordensis (strain DSM 17166 / LMG 22922 / DPN7)</name>
    <dbReference type="NCBI Taxonomy" id="1247726"/>
    <lineage>
        <taxon>Bacteria</taxon>
        <taxon>Pseudomonadati</taxon>
        <taxon>Pseudomonadota</taxon>
        <taxon>Betaproteobacteria</taxon>
        <taxon>Burkholderiales</taxon>
        <taxon>Alcaligenaceae</taxon>
    </lineage>
</organism>
<dbReference type="RefSeq" id="WP_025374863.1">
    <property type="nucleotide sequence ID" value="NZ_CP003916.1"/>
</dbReference>
<dbReference type="AlphaFoldDB" id="W0PGE8"/>
<dbReference type="EMBL" id="CP003916">
    <property type="protein sequence ID" value="AHG66174.1"/>
    <property type="molecule type" value="Genomic_DNA"/>
</dbReference>
<geneLocation type="plasmid" evidence="2 3">
    <name>24p</name>
</geneLocation>
<dbReference type="SUPFAM" id="SSF53850">
    <property type="entry name" value="Periplasmic binding protein-like II"/>
    <property type="match status" value="1"/>
</dbReference>
<dbReference type="Gene3D" id="3.40.190.150">
    <property type="entry name" value="Bordetella uptake gene, domain 1"/>
    <property type="match status" value="1"/>
</dbReference>
<dbReference type="PANTHER" id="PTHR42928">
    <property type="entry name" value="TRICARBOXYLATE-BINDING PROTEIN"/>
    <property type="match status" value="1"/>
</dbReference>
<dbReference type="PIRSF" id="PIRSF017082">
    <property type="entry name" value="YflP"/>
    <property type="match status" value="1"/>
</dbReference>